<evidence type="ECO:0000313" key="3">
    <source>
        <dbReference type="Proteomes" id="UP000272117"/>
    </source>
</evidence>
<protein>
    <recommendedName>
        <fullName evidence="1">N,N-dimethylformamidase beta subunit-like C-terminal domain-containing protein</fullName>
    </recommendedName>
</protein>
<feature type="domain" description="N,N-dimethylformamidase beta subunit-like C-terminal" evidence="1">
    <location>
        <begin position="106"/>
        <end position="451"/>
    </location>
</feature>
<sequence length="487" mass="54630">MKLSKRVSRVFPALAPFLLKTVGPLKHFAWRLKPKPALTTDEVTSDMVPQSLEGYTHKLFYLPGEVISFHLKALLPQNQLRLQRSVADQEWEELTTHAFDVISQKETLNEAQEGCHWVVSWQYTLPQTTAPGYYRAFLTNPDLENPAEIHFLVGSAFPSSKVAVLAPVTTWLAYNAYGGQSLYRNALGEGYVPYVSMLRPNTALTYSCTQPLQHNLRIEANIFHWFSRHFQADLYPDYYLEEHPEVFQNHQVLVLAYHAEYFSAKMYTALRELVYQQRKSLLALGGNQVYWQVRWHQNFTQVECRKNGSFFENEAERGCLWRHTPQPESQLLGAQFSEAGMGTFAPYQVLEPRHWLFAGVSLQQGSLFGVKGLDHLPICGDETDKTTWSTPASTVVLAKGLNKTSPKGSMVYQAQDPAWNGSGGGEITFTELSEKNAVLNTGSIQSGSGLGTDTVFTQLIQNFMQRYAHTSSDDTTAAGIATAPASA</sequence>
<comment type="caution">
    <text evidence="2">The sequence shown here is derived from an EMBL/GenBank/DDBJ whole genome shotgun (WGS) entry which is preliminary data.</text>
</comment>
<dbReference type="Proteomes" id="UP000272117">
    <property type="component" value="Unassembled WGS sequence"/>
</dbReference>
<keyword evidence="3" id="KW-1185">Reference proteome</keyword>
<proteinExistence type="predicted"/>
<name>A0A3M9N084_9BACT</name>
<dbReference type="EMBL" id="RJJD01000001">
    <property type="protein sequence ID" value="RNI31201.1"/>
    <property type="molecule type" value="Genomic_DNA"/>
</dbReference>
<dbReference type="OrthoDB" id="505641at2"/>
<reference evidence="2 3" key="1">
    <citation type="submission" date="2018-11" db="EMBL/GenBank/DDBJ databases">
        <title>Rufibacter latericius sp. nov., isolated from water in Baiyang Lake.</title>
        <authorList>
            <person name="Yang Y."/>
        </authorList>
    </citation>
    <scope>NUCLEOTIDE SEQUENCE [LARGE SCALE GENOMIC DNA]</scope>
    <source>
        <strain evidence="2 3">R-22-1c-1</strain>
    </source>
</reference>
<accession>A0A3M9N084</accession>
<dbReference type="RefSeq" id="WP_123125104.1">
    <property type="nucleotide sequence ID" value="NZ_RJJD01000001.1"/>
</dbReference>
<dbReference type="Pfam" id="PF20254">
    <property type="entry name" value="DMFA2_C"/>
    <property type="match status" value="1"/>
</dbReference>
<organism evidence="2 3">
    <name type="scientific">Rufibacter latericius</name>
    <dbReference type="NCBI Taxonomy" id="2487040"/>
    <lineage>
        <taxon>Bacteria</taxon>
        <taxon>Pseudomonadati</taxon>
        <taxon>Bacteroidota</taxon>
        <taxon>Cytophagia</taxon>
        <taxon>Cytophagales</taxon>
        <taxon>Hymenobacteraceae</taxon>
        <taxon>Rufibacter</taxon>
    </lineage>
</organism>
<gene>
    <name evidence="2" type="ORF">EFB08_01315</name>
</gene>
<dbReference type="AlphaFoldDB" id="A0A3M9N084"/>
<dbReference type="InterPro" id="IPR046540">
    <property type="entry name" value="DMFA2_C"/>
</dbReference>
<evidence type="ECO:0000259" key="1">
    <source>
        <dbReference type="Pfam" id="PF20254"/>
    </source>
</evidence>
<evidence type="ECO:0000313" key="2">
    <source>
        <dbReference type="EMBL" id="RNI31201.1"/>
    </source>
</evidence>